<evidence type="ECO:0000313" key="2">
    <source>
        <dbReference type="Proteomes" id="UP001596147"/>
    </source>
</evidence>
<dbReference type="Proteomes" id="UP001596147">
    <property type="component" value="Unassembled WGS sequence"/>
</dbReference>
<dbReference type="RefSeq" id="WP_382346565.1">
    <property type="nucleotide sequence ID" value="NZ_JBHSMC010000001.1"/>
</dbReference>
<keyword evidence="2" id="KW-1185">Reference proteome</keyword>
<dbReference type="EMBL" id="JBHSMC010000001">
    <property type="protein sequence ID" value="MFC5463280.1"/>
    <property type="molecule type" value="Genomic_DNA"/>
</dbReference>
<sequence>MVVNTLNQQVESIIVNINNIRNNHYLNKHIEPLDLDMDRILFLSWSLHDSSLSKEEIVDYVTATVLAHLAMETHEQVANPNVPMKKRQLAILAGDYYSGLYYSILADYSNIQLIRLLATAIKIINEHKISIYQFQNGKVESLIENMKNIESTLVNQFSENFHVDDTKKELMMEFLFFRKMVSELESIHFQNETIFIKKLKLACLQLDDNFPIENLSNDEKNIIINECTHYIYESKAKLEELSKIIPNIPITIQTRLNEVIKQFTLLSSQ</sequence>
<evidence type="ECO:0000313" key="1">
    <source>
        <dbReference type="EMBL" id="MFC5463280.1"/>
    </source>
</evidence>
<name>A0ABW0LBI2_9BACI</name>
<dbReference type="Pfam" id="PF07307">
    <property type="entry name" value="HEPPP_synt_1"/>
    <property type="match status" value="1"/>
</dbReference>
<comment type="caution">
    <text evidence="1">The sequence shown here is derived from an EMBL/GenBank/DDBJ whole genome shotgun (WGS) entry which is preliminary data.</text>
</comment>
<dbReference type="InterPro" id="IPR009920">
    <property type="entry name" value="HEPPP_synth_su1"/>
</dbReference>
<organism evidence="1 2">
    <name type="scientific">Lederbergia graminis</name>
    <dbReference type="NCBI Taxonomy" id="735518"/>
    <lineage>
        <taxon>Bacteria</taxon>
        <taxon>Bacillati</taxon>
        <taxon>Bacillota</taxon>
        <taxon>Bacilli</taxon>
        <taxon>Bacillales</taxon>
        <taxon>Bacillaceae</taxon>
        <taxon>Lederbergia</taxon>
    </lineage>
</organism>
<proteinExistence type="predicted"/>
<accession>A0ABW0LBI2</accession>
<gene>
    <name evidence="1" type="ORF">ACFPM4_00785</name>
</gene>
<reference evidence="2" key="1">
    <citation type="journal article" date="2019" name="Int. J. Syst. Evol. Microbiol.">
        <title>The Global Catalogue of Microorganisms (GCM) 10K type strain sequencing project: providing services to taxonomists for standard genome sequencing and annotation.</title>
        <authorList>
            <consortium name="The Broad Institute Genomics Platform"/>
            <consortium name="The Broad Institute Genome Sequencing Center for Infectious Disease"/>
            <person name="Wu L."/>
            <person name="Ma J."/>
        </authorList>
    </citation>
    <scope>NUCLEOTIDE SEQUENCE [LARGE SCALE GENOMIC DNA]</scope>
    <source>
        <strain evidence="2">CGMCC 1.12237</strain>
    </source>
</reference>
<dbReference type="Gene3D" id="1.20.120.1450">
    <property type="match status" value="1"/>
</dbReference>
<protein>
    <submittedName>
        <fullName evidence="1">Heptaprenyl diphosphate synthase component 1</fullName>
    </submittedName>
</protein>